<dbReference type="Pfam" id="PF16353">
    <property type="entry name" value="LacZ_4"/>
    <property type="match status" value="1"/>
</dbReference>
<evidence type="ECO:0000259" key="9">
    <source>
        <dbReference type="SMART" id="SM01038"/>
    </source>
</evidence>
<evidence type="ECO:0000256" key="6">
    <source>
        <dbReference type="ARBA" id="ARBA00023295"/>
    </source>
</evidence>
<dbReference type="InterPro" id="IPR023232">
    <property type="entry name" value="Glyco_hydro_2_AS"/>
</dbReference>
<organism evidence="10 11">
    <name type="scientific">Candidatus Aphodoplasma excrementigallinarum</name>
    <dbReference type="NCBI Taxonomy" id="2840673"/>
    <lineage>
        <taxon>Bacteria</taxon>
        <taxon>Bacillati</taxon>
        <taxon>Bacillota</taxon>
        <taxon>Clostridia</taxon>
        <taxon>Eubacteriales</taxon>
        <taxon>Candidatus Aphodoplasma</taxon>
    </lineage>
</organism>
<evidence type="ECO:0000256" key="2">
    <source>
        <dbReference type="ARBA" id="ARBA00007401"/>
    </source>
</evidence>
<dbReference type="InterPro" id="IPR017853">
    <property type="entry name" value="GH"/>
</dbReference>
<protein>
    <recommendedName>
        <fullName evidence="4 8">Beta-galactosidase</fullName>
        <ecNumber evidence="3 8">3.2.1.23</ecNumber>
    </recommendedName>
    <alternativeName>
        <fullName evidence="7 8">Lactase</fullName>
    </alternativeName>
</protein>
<evidence type="ECO:0000256" key="1">
    <source>
        <dbReference type="ARBA" id="ARBA00001412"/>
    </source>
</evidence>
<dbReference type="InterPro" id="IPR011013">
    <property type="entry name" value="Gal_mutarotase_sf_dom"/>
</dbReference>
<proteinExistence type="inferred from homology"/>
<dbReference type="SMART" id="SM01038">
    <property type="entry name" value="Bgal_small_N"/>
    <property type="match status" value="1"/>
</dbReference>
<evidence type="ECO:0000313" key="10">
    <source>
        <dbReference type="EMBL" id="HIV03387.1"/>
    </source>
</evidence>
<dbReference type="SUPFAM" id="SSF49785">
    <property type="entry name" value="Galactose-binding domain-like"/>
    <property type="match status" value="1"/>
</dbReference>
<dbReference type="PROSITE" id="PS00608">
    <property type="entry name" value="GLYCOSYL_HYDROL_F2_2"/>
    <property type="match status" value="1"/>
</dbReference>
<reference evidence="10" key="2">
    <citation type="journal article" date="2021" name="PeerJ">
        <title>Extensive microbial diversity within the chicken gut microbiome revealed by metagenomics and culture.</title>
        <authorList>
            <person name="Gilroy R."/>
            <person name="Ravi A."/>
            <person name="Getino M."/>
            <person name="Pursley I."/>
            <person name="Horton D.L."/>
            <person name="Alikhan N.F."/>
            <person name="Baker D."/>
            <person name="Gharbi K."/>
            <person name="Hall N."/>
            <person name="Watson M."/>
            <person name="Adriaenssens E.M."/>
            <person name="Foster-Nyarko E."/>
            <person name="Jarju S."/>
            <person name="Secka A."/>
            <person name="Antonio M."/>
            <person name="Oren A."/>
            <person name="Chaudhuri R.R."/>
            <person name="La Ragione R."/>
            <person name="Hildebrand F."/>
            <person name="Pallen M.J."/>
        </authorList>
    </citation>
    <scope>NUCLEOTIDE SEQUENCE</scope>
    <source>
        <strain evidence="10">4920</strain>
    </source>
</reference>
<dbReference type="GO" id="GO:0004565">
    <property type="term" value="F:beta-galactosidase activity"/>
    <property type="evidence" value="ECO:0007669"/>
    <property type="project" value="UniProtKB-EC"/>
</dbReference>
<dbReference type="InterPro" id="IPR014718">
    <property type="entry name" value="GH-type_carb-bd"/>
</dbReference>
<dbReference type="PANTHER" id="PTHR46323">
    <property type="entry name" value="BETA-GALACTOSIDASE"/>
    <property type="match status" value="1"/>
</dbReference>
<dbReference type="Gene3D" id="2.60.40.10">
    <property type="entry name" value="Immunoglobulins"/>
    <property type="match status" value="2"/>
</dbReference>
<name>A0A9D1T0T3_9FIRM</name>
<evidence type="ECO:0000313" key="11">
    <source>
        <dbReference type="Proteomes" id="UP000886743"/>
    </source>
</evidence>
<dbReference type="InterPro" id="IPR036156">
    <property type="entry name" value="Beta-gal/glucu_dom_sf"/>
</dbReference>
<keyword evidence="5 8" id="KW-0378">Hydrolase</keyword>
<dbReference type="InterPro" id="IPR008979">
    <property type="entry name" value="Galactose-bd-like_sf"/>
</dbReference>
<dbReference type="EMBL" id="DVOF01000220">
    <property type="protein sequence ID" value="HIV03387.1"/>
    <property type="molecule type" value="Genomic_DNA"/>
</dbReference>
<dbReference type="Gene3D" id="2.70.98.10">
    <property type="match status" value="1"/>
</dbReference>
<reference evidence="10" key="1">
    <citation type="submission" date="2020-10" db="EMBL/GenBank/DDBJ databases">
        <authorList>
            <person name="Gilroy R."/>
        </authorList>
    </citation>
    <scope>NUCLEOTIDE SEQUENCE</scope>
    <source>
        <strain evidence="10">4920</strain>
    </source>
</reference>
<accession>A0A9D1T0T3</accession>
<dbReference type="Proteomes" id="UP000886743">
    <property type="component" value="Unassembled WGS sequence"/>
</dbReference>
<comment type="similarity">
    <text evidence="2 8">Belongs to the glycosyl hydrolase 2 family.</text>
</comment>
<dbReference type="InterPro" id="IPR023230">
    <property type="entry name" value="Glyco_hydro_2_CS"/>
</dbReference>
<comment type="catalytic activity">
    <reaction evidence="1 8">
        <text>Hydrolysis of terminal non-reducing beta-D-galactose residues in beta-D-galactosides.</text>
        <dbReference type="EC" id="3.2.1.23"/>
    </reaction>
</comment>
<dbReference type="Pfam" id="PF02837">
    <property type="entry name" value="Glyco_hydro_2_N"/>
    <property type="match status" value="1"/>
</dbReference>
<evidence type="ECO:0000256" key="4">
    <source>
        <dbReference type="ARBA" id="ARBA00013303"/>
    </source>
</evidence>
<evidence type="ECO:0000256" key="8">
    <source>
        <dbReference type="RuleBase" id="RU361154"/>
    </source>
</evidence>
<dbReference type="InterPro" id="IPR006101">
    <property type="entry name" value="Glyco_hydro_2"/>
</dbReference>
<dbReference type="Pfam" id="PF00703">
    <property type="entry name" value="Glyco_hydro_2"/>
    <property type="match status" value="1"/>
</dbReference>
<dbReference type="GO" id="GO:0030246">
    <property type="term" value="F:carbohydrate binding"/>
    <property type="evidence" value="ECO:0007669"/>
    <property type="project" value="InterPro"/>
</dbReference>
<dbReference type="Gene3D" id="3.20.20.80">
    <property type="entry name" value="Glycosidases"/>
    <property type="match status" value="1"/>
</dbReference>
<dbReference type="AlphaFoldDB" id="A0A9D1T0T3"/>
<gene>
    <name evidence="10" type="ORF">IAC74_07410</name>
</gene>
<dbReference type="SUPFAM" id="SSF49303">
    <property type="entry name" value="beta-Galactosidase/glucuronidase domain"/>
    <property type="match status" value="2"/>
</dbReference>
<dbReference type="InterPro" id="IPR032312">
    <property type="entry name" value="LacZ_4"/>
</dbReference>
<dbReference type="EC" id="3.2.1.23" evidence="3 8"/>
<evidence type="ECO:0000256" key="3">
    <source>
        <dbReference type="ARBA" id="ARBA00012756"/>
    </source>
</evidence>
<feature type="domain" description="Beta galactosidase small chain/" evidence="9">
    <location>
        <begin position="729"/>
        <end position="1008"/>
    </location>
</feature>
<dbReference type="SUPFAM" id="SSF74650">
    <property type="entry name" value="Galactose mutarotase-like"/>
    <property type="match status" value="1"/>
</dbReference>
<comment type="caution">
    <text evidence="10">The sequence shown here is derived from an EMBL/GenBank/DDBJ whole genome shotgun (WGS) entry which is preliminary data.</text>
</comment>
<dbReference type="InterPro" id="IPR050347">
    <property type="entry name" value="Bact_Beta-galactosidase"/>
</dbReference>
<evidence type="ECO:0000256" key="7">
    <source>
        <dbReference type="ARBA" id="ARBA00032230"/>
    </source>
</evidence>
<dbReference type="Pfam" id="PF02836">
    <property type="entry name" value="Glyco_hydro_2_C"/>
    <property type="match status" value="1"/>
</dbReference>
<dbReference type="PANTHER" id="PTHR46323:SF2">
    <property type="entry name" value="BETA-GALACTOSIDASE"/>
    <property type="match status" value="1"/>
</dbReference>
<sequence>MMRQNFAWQDPEILHINREEARSYYIPFAGEAAARAGVKARSPYYRLLSGNWSFVYYERYIDCEADIEDKDYPLEECDVIPVPSDWQMYGYDIPHYVNTNFPYPVDPPYVPADNPMGVYMRDFTLPIGWDKKDVYVFFEGVNSCFFLYINGKEVGYSQGTHNPSEFNITEYLCEGINRICVKVLKWCDGSYMEGQDFYRLSGIFRDVYLLARDKAHIRDVFVRTDLDAGYKNADISVETDYIGNANADLHVYAPDGGLIYSAKGIGEKHSFTIENAVLWNAEQPRLYQFVFVCGGEYICQEIGLRKIEVAKNCALLINGVPVKLKGVNRHDTHPELGHTTPYDHMELDLRQMKRHNINTIRTSHYPNTSEFLRLCDKYGFYVIDEADLESHGFAFVYPGYGYREYDSEYWISEKPEWKAAHLDRAVRLVERDKNHACVIFWSLGNEASYGSNHDAMAEWIKSRDNSRLIHYERALGAGNPPSVDVVSSMYPSYEEFEKEGKNRKKDARPYFMCEYSHAMGLGPGDLKQYWDLINKYPRLIGGCVWEWADHAAQVTDEDGNTFHVYGGAFGEHPHDYNFCVDGLTFPDRSASTGLLEVKAIYQYVNMRALDLANGKISVRNNYDFISLSGLDLYWTLTRDGKTVGQGRQPLPAIKPHTSGTVKLAYHVPADCRYGCYLDLSVRTSVDTLWAKAGYECAFCQLPLDVAAVKTPYVGMKSDVCVTEEDEYIIIDGDDFSYIFNKHYGFFDSIEYNGVEMLDDTMTLGVWRAPTDNDRNIKKLWTPQDNDDVSTTFELAYAKTDAYESRLVSVDGDKTVIEAEVRLASAARLPVLKATVTYTVYSNGKIDVSLIGDVPEAFPHLPRLGFDITMPAGSEKVAYFGMGPCENYVDMHHAAHMGYFETTVTDEYVDYIKPQEHGNHTNVHYAAVYDILGRGLLFEGADTFEFKASHYSAEELAEKQLNVDLEADERTFVRIDYKVGGIGSNSCGPQLAEAYQLNDKHIEFAFSIRPIILDNADPIDVV</sequence>
<dbReference type="InterPro" id="IPR004199">
    <property type="entry name" value="B-gal_small/dom_5"/>
</dbReference>
<dbReference type="GO" id="GO:0005990">
    <property type="term" value="P:lactose catabolic process"/>
    <property type="evidence" value="ECO:0007669"/>
    <property type="project" value="TreeGrafter"/>
</dbReference>
<dbReference type="Pfam" id="PF02929">
    <property type="entry name" value="Bgal_small_N"/>
    <property type="match status" value="1"/>
</dbReference>
<dbReference type="InterPro" id="IPR006102">
    <property type="entry name" value="Ig-like_GH2"/>
</dbReference>
<dbReference type="InterPro" id="IPR006103">
    <property type="entry name" value="Glyco_hydro_2_cat"/>
</dbReference>
<dbReference type="PROSITE" id="PS00719">
    <property type="entry name" value="GLYCOSYL_HYDROL_F2_1"/>
    <property type="match status" value="1"/>
</dbReference>
<dbReference type="SUPFAM" id="SSF51445">
    <property type="entry name" value="(Trans)glycosidases"/>
    <property type="match status" value="1"/>
</dbReference>
<dbReference type="InterPro" id="IPR006104">
    <property type="entry name" value="Glyco_hydro_2_N"/>
</dbReference>
<dbReference type="InterPro" id="IPR013783">
    <property type="entry name" value="Ig-like_fold"/>
</dbReference>
<dbReference type="GO" id="GO:0009341">
    <property type="term" value="C:beta-galactosidase complex"/>
    <property type="evidence" value="ECO:0007669"/>
    <property type="project" value="InterPro"/>
</dbReference>
<keyword evidence="6 8" id="KW-0326">Glycosidase</keyword>
<dbReference type="Gene3D" id="2.60.120.260">
    <property type="entry name" value="Galactose-binding domain-like"/>
    <property type="match status" value="1"/>
</dbReference>
<evidence type="ECO:0000256" key="5">
    <source>
        <dbReference type="ARBA" id="ARBA00022801"/>
    </source>
</evidence>
<dbReference type="PRINTS" id="PR00132">
    <property type="entry name" value="GLHYDRLASE2"/>
</dbReference>